<evidence type="ECO:0000259" key="2">
    <source>
        <dbReference type="Pfam" id="PF02397"/>
    </source>
</evidence>
<accession>A0AAU7CLA8</accession>
<comment type="similarity">
    <text evidence="1">Belongs to the bacterial sugar transferase family.</text>
</comment>
<dbReference type="Pfam" id="PF02397">
    <property type="entry name" value="Bac_transf"/>
    <property type="match status" value="1"/>
</dbReference>
<dbReference type="PANTHER" id="PTHR30576:SF0">
    <property type="entry name" value="UNDECAPRENYL-PHOSPHATE N-ACETYLGALACTOSAMINYL 1-PHOSPHATE TRANSFERASE-RELATED"/>
    <property type="match status" value="1"/>
</dbReference>
<protein>
    <submittedName>
        <fullName evidence="3">Sugar transferase</fullName>
        <ecNumber evidence="3">2.7.8.-</ecNumber>
    </submittedName>
</protein>
<dbReference type="RefSeq" id="WP_406699019.1">
    <property type="nucleotide sequence ID" value="NZ_CP155447.1"/>
</dbReference>
<name>A0AAU7CLA8_9BACT</name>
<sequence length="196" mass="22071">MVAAALGLVVAPLLIVVALAIYAQDRGPIFFRQRRVGMGFVEFDLLKLRSMWLNDVPAESVGTVRGDHALVTPIGRIIRRLKIDELPQIWNVLRGDMSLVGPRPMIPGPVERYDAFERRRLAVRPGMTGWAQVNGNTELTWPERIALDVWYVDHWSPGFDLKILVKTLGVIVRGEHSNRDALERANAYANHSRRSG</sequence>
<reference evidence="3" key="1">
    <citation type="submission" date="2024-05" db="EMBL/GenBank/DDBJ databases">
        <title>Planctomycetes of the genus Singulisphaera possess chitinolytic capabilities.</title>
        <authorList>
            <person name="Ivanova A."/>
        </authorList>
    </citation>
    <scope>NUCLEOTIDE SEQUENCE</scope>
    <source>
        <strain evidence="3">Ch08T</strain>
    </source>
</reference>
<dbReference type="InterPro" id="IPR003362">
    <property type="entry name" value="Bact_transf"/>
</dbReference>
<evidence type="ECO:0000313" key="3">
    <source>
        <dbReference type="EMBL" id="XBH06169.1"/>
    </source>
</evidence>
<gene>
    <name evidence="3" type="ORF">V5E97_09070</name>
</gene>
<organism evidence="3">
    <name type="scientific">Singulisphaera sp. Ch08</name>
    <dbReference type="NCBI Taxonomy" id="3120278"/>
    <lineage>
        <taxon>Bacteria</taxon>
        <taxon>Pseudomonadati</taxon>
        <taxon>Planctomycetota</taxon>
        <taxon>Planctomycetia</taxon>
        <taxon>Isosphaerales</taxon>
        <taxon>Isosphaeraceae</taxon>
        <taxon>Singulisphaera</taxon>
    </lineage>
</organism>
<proteinExistence type="inferred from homology"/>
<evidence type="ECO:0000256" key="1">
    <source>
        <dbReference type="ARBA" id="ARBA00006464"/>
    </source>
</evidence>
<dbReference type="AlphaFoldDB" id="A0AAU7CLA8"/>
<feature type="domain" description="Bacterial sugar transferase" evidence="2">
    <location>
        <begin position="2"/>
        <end position="172"/>
    </location>
</feature>
<dbReference type="GO" id="GO:0016780">
    <property type="term" value="F:phosphotransferase activity, for other substituted phosphate groups"/>
    <property type="evidence" value="ECO:0007669"/>
    <property type="project" value="TreeGrafter"/>
</dbReference>
<dbReference type="EMBL" id="CP155447">
    <property type="protein sequence ID" value="XBH06169.1"/>
    <property type="molecule type" value="Genomic_DNA"/>
</dbReference>
<dbReference type="EC" id="2.7.8.-" evidence="3"/>
<dbReference type="PANTHER" id="PTHR30576">
    <property type="entry name" value="COLANIC BIOSYNTHESIS UDP-GLUCOSE LIPID CARRIER TRANSFERASE"/>
    <property type="match status" value="1"/>
</dbReference>
<keyword evidence="3" id="KW-0808">Transferase</keyword>